<reference evidence="3" key="1">
    <citation type="journal article" date="2012" name="Science">
        <title>The Paleozoic origin of enzymatic lignin decomposition reconstructed from 31 fungal genomes.</title>
        <authorList>
            <person name="Floudas D."/>
            <person name="Binder M."/>
            <person name="Riley R."/>
            <person name="Barry K."/>
            <person name="Blanchette R.A."/>
            <person name="Henrissat B."/>
            <person name="Martinez A.T."/>
            <person name="Otillar R."/>
            <person name="Spatafora J.W."/>
            <person name="Yadav J.S."/>
            <person name="Aerts A."/>
            <person name="Benoit I."/>
            <person name="Boyd A."/>
            <person name="Carlson A."/>
            <person name="Copeland A."/>
            <person name="Coutinho P.M."/>
            <person name="de Vries R.P."/>
            <person name="Ferreira P."/>
            <person name="Findley K."/>
            <person name="Foster B."/>
            <person name="Gaskell J."/>
            <person name="Glotzer D."/>
            <person name="Gorecki P."/>
            <person name="Heitman J."/>
            <person name="Hesse C."/>
            <person name="Hori C."/>
            <person name="Igarashi K."/>
            <person name="Jurgens J.A."/>
            <person name="Kallen N."/>
            <person name="Kersten P."/>
            <person name="Kohler A."/>
            <person name="Kuees U."/>
            <person name="Kumar T.K.A."/>
            <person name="Kuo A."/>
            <person name="LaButti K."/>
            <person name="Larrondo L.F."/>
            <person name="Lindquist E."/>
            <person name="Ling A."/>
            <person name="Lombard V."/>
            <person name="Lucas S."/>
            <person name="Lundell T."/>
            <person name="Martin R."/>
            <person name="McLaughlin D.J."/>
            <person name="Morgenstern I."/>
            <person name="Morin E."/>
            <person name="Murat C."/>
            <person name="Nagy L.G."/>
            <person name="Nolan M."/>
            <person name="Ohm R.A."/>
            <person name="Patyshakuliyeva A."/>
            <person name="Rokas A."/>
            <person name="Ruiz-Duenas F.J."/>
            <person name="Sabat G."/>
            <person name="Salamov A."/>
            <person name="Samejima M."/>
            <person name="Schmutz J."/>
            <person name="Slot J.C."/>
            <person name="St John F."/>
            <person name="Stenlid J."/>
            <person name="Sun H."/>
            <person name="Sun S."/>
            <person name="Syed K."/>
            <person name="Tsang A."/>
            <person name="Wiebenga A."/>
            <person name="Young D."/>
            <person name="Pisabarro A."/>
            <person name="Eastwood D.C."/>
            <person name="Martin F."/>
            <person name="Cullen D."/>
            <person name="Grigoriev I.V."/>
            <person name="Hibbett D.S."/>
        </authorList>
    </citation>
    <scope>NUCLEOTIDE SEQUENCE [LARGE SCALE GENOMIC DNA]</scope>
    <source>
        <strain evidence="3">RWD-64-598 SS2</strain>
    </source>
</reference>
<proteinExistence type="predicted"/>
<accession>A0A5M3MHD8</accession>
<keyword evidence="1" id="KW-0732">Signal</keyword>
<dbReference type="EMBL" id="JH711582">
    <property type="protein sequence ID" value="EIW78649.1"/>
    <property type="molecule type" value="Genomic_DNA"/>
</dbReference>
<dbReference type="GeneID" id="19203595"/>
<keyword evidence="3" id="KW-1185">Reference proteome</keyword>
<dbReference type="InterPro" id="IPR032675">
    <property type="entry name" value="LRR_dom_sf"/>
</dbReference>
<name>A0A5M3MHD8_CONPW</name>
<evidence type="ECO:0000313" key="2">
    <source>
        <dbReference type="EMBL" id="EIW78649.1"/>
    </source>
</evidence>
<dbReference type="Proteomes" id="UP000053558">
    <property type="component" value="Unassembled WGS sequence"/>
</dbReference>
<dbReference type="RefSeq" id="XP_007771643.1">
    <property type="nucleotide sequence ID" value="XM_007773453.1"/>
</dbReference>
<dbReference type="OrthoDB" id="2841072at2759"/>
<feature type="signal peptide" evidence="1">
    <location>
        <begin position="1"/>
        <end position="23"/>
    </location>
</feature>
<comment type="caution">
    <text evidence="2">The sequence shown here is derived from an EMBL/GenBank/DDBJ whole genome shotgun (WGS) entry which is preliminary data.</text>
</comment>
<evidence type="ECO:0008006" key="4">
    <source>
        <dbReference type="Google" id="ProtNLM"/>
    </source>
</evidence>
<evidence type="ECO:0000256" key="1">
    <source>
        <dbReference type="SAM" id="SignalP"/>
    </source>
</evidence>
<dbReference type="KEGG" id="cput:CONPUDRAFT_156615"/>
<evidence type="ECO:0000313" key="3">
    <source>
        <dbReference type="Proteomes" id="UP000053558"/>
    </source>
</evidence>
<feature type="chain" id="PRO_5024453517" description="F-box domain-containing protein" evidence="1">
    <location>
        <begin position="24"/>
        <end position="508"/>
    </location>
</feature>
<dbReference type="AlphaFoldDB" id="A0A5M3MHD8"/>
<organism evidence="2 3">
    <name type="scientific">Coniophora puteana (strain RWD-64-598)</name>
    <name type="common">Brown rot fungus</name>
    <dbReference type="NCBI Taxonomy" id="741705"/>
    <lineage>
        <taxon>Eukaryota</taxon>
        <taxon>Fungi</taxon>
        <taxon>Dikarya</taxon>
        <taxon>Basidiomycota</taxon>
        <taxon>Agaricomycotina</taxon>
        <taxon>Agaricomycetes</taxon>
        <taxon>Agaricomycetidae</taxon>
        <taxon>Boletales</taxon>
        <taxon>Coniophorineae</taxon>
        <taxon>Coniophoraceae</taxon>
        <taxon>Coniophora</taxon>
    </lineage>
</organism>
<sequence length="508" mass="57131">MFKDPALDLLWELCFYLPRLVSALPSHAVVRDEQNNVVDIRPLTREEWTRFHTYSARIREVGISEWGPTSNALLALLAAPPAYIGRAFPKLRRIVIQELKGQLYFPDYRFLLGPLVNCVDLRLGEIPSENDALTQSIIQSIPEVCPKLRYLAVSWSSRTPPPWASQVVSEAVSRLDSLWTLRCPALNTCAIMHVSQLRSMEALALDLFPPSGSLSSNSGTAAIYEFSGLYSLDLTAKTMDKAAIFLRQLTSLPDCLTINLGASPHVSEVESFIGYLDGRHNRDFDGLTLRGRHGYVEPISSIPDPGPPVTLQILRPLLQYQWLRTLEIEMPSPIHLTDANIEDMTIAWPYLQTFTLNQHHGWGASSATIKSLYNFIWYCQDLEYLGMSIDASQLCDAPENMPADGYSNKHLVHLQLGDSRVRDPAVLALVLSTIFTSKFLYVCFSAGASFQGEEYNTGHSMALADCIEEVREREAEGITDEESWPPPQDVVKRLRKTFKRSLRRRSDS</sequence>
<dbReference type="Gene3D" id="3.80.10.10">
    <property type="entry name" value="Ribonuclease Inhibitor"/>
    <property type="match status" value="1"/>
</dbReference>
<dbReference type="SUPFAM" id="SSF52047">
    <property type="entry name" value="RNI-like"/>
    <property type="match status" value="1"/>
</dbReference>
<protein>
    <recommendedName>
        <fullName evidence="4">F-box domain-containing protein</fullName>
    </recommendedName>
</protein>
<gene>
    <name evidence="2" type="ORF">CONPUDRAFT_156615</name>
</gene>